<dbReference type="AlphaFoldDB" id="A0A7S8MXM3"/>
<feature type="transmembrane region" description="Helical" evidence="7">
    <location>
        <begin position="38"/>
        <end position="58"/>
    </location>
</feature>
<dbReference type="KEGG" id="msf:IT882_02945"/>
<comment type="subcellular location">
    <subcellularLocation>
        <location evidence="1">Cell membrane</location>
        <topology evidence="1">Multi-pass membrane protein</topology>
    </subcellularLocation>
</comment>
<dbReference type="GO" id="GO:0005886">
    <property type="term" value="C:plasma membrane"/>
    <property type="evidence" value="ECO:0007669"/>
    <property type="project" value="UniProtKB-SubCell"/>
</dbReference>
<feature type="transmembrane region" description="Helical" evidence="7">
    <location>
        <begin position="12"/>
        <end position="31"/>
    </location>
</feature>
<evidence type="ECO:0000259" key="9">
    <source>
        <dbReference type="Pfam" id="PF20730"/>
    </source>
</evidence>
<dbReference type="Proteomes" id="UP000594480">
    <property type="component" value="Chromosome"/>
</dbReference>
<feature type="domain" description="YetF C-terminal" evidence="8">
    <location>
        <begin position="88"/>
        <end position="156"/>
    </location>
</feature>
<organism evidence="10 11">
    <name type="scientific">Microbacterium schleiferi</name>
    <dbReference type="NCBI Taxonomy" id="69362"/>
    <lineage>
        <taxon>Bacteria</taxon>
        <taxon>Bacillati</taxon>
        <taxon>Actinomycetota</taxon>
        <taxon>Actinomycetes</taxon>
        <taxon>Micrococcales</taxon>
        <taxon>Microbacteriaceae</taxon>
        <taxon>Microbacterium</taxon>
    </lineage>
</organism>
<evidence type="ECO:0000256" key="2">
    <source>
        <dbReference type="ARBA" id="ARBA00006448"/>
    </source>
</evidence>
<evidence type="ECO:0000256" key="6">
    <source>
        <dbReference type="ARBA" id="ARBA00023136"/>
    </source>
</evidence>
<evidence type="ECO:0000259" key="8">
    <source>
        <dbReference type="Pfam" id="PF04239"/>
    </source>
</evidence>
<feature type="transmembrane region" description="Helical" evidence="7">
    <location>
        <begin position="64"/>
        <end position="87"/>
    </location>
</feature>
<protein>
    <submittedName>
        <fullName evidence="10">DUF421 domain-containing protein</fullName>
    </submittedName>
</protein>
<keyword evidence="5 7" id="KW-1133">Transmembrane helix</keyword>
<evidence type="ECO:0000256" key="3">
    <source>
        <dbReference type="ARBA" id="ARBA00022475"/>
    </source>
</evidence>
<dbReference type="Gene3D" id="3.30.240.20">
    <property type="entry name" value="bsu07140 like domains"/>
    <property type="match status" value="1"/>
</dbReference>
<proteinExistence type="inferred from homology"/>
<dbReference type="InterPro" id="IPR007353">
    <property type="entry name" value="DUF421"/>
</dbReference>
<keyword evidence="6 7" id="KW-0472">Membrane</keyword>
<evidence type="ECO:0000256" key="1">
    <source>
        <dbReference type="ARBA" id="ARBA00004651"/>
    </source>
</evidence>
<dbReference type="Pfam" id="PF20730">
    <property type="entry name" value="YetF_N"/>
    <property type="match status" value="1"/>
</dbReference>
<evidence type="ECO:0000256" key="4">
    <source>
        <dbReference type="ARBA" id="ARBA00022692"/>
    </source>
</evidence>
<evidence type="ECO:0000256" key="5">
    <source>
        <dbReference type="ARBA" id="ARBA00022989"/>
    </source>
</evidence>
<keyword evidence="3" id="KW-1003">Cell membrane</keyword>
<name>A0A7S8MXM3_9MICO</name>
<dbReference type="InterPro" id="IPR023090">
    <property type="entry name" value="UPF0702_alpha/beta_dom_sf"/>
</dbReference>
<feature type="domain" description="YetF-like N-terminal transmembrane" evidence="9">
    <location>
        <begin position="20"/>
        <end position="82"/>
    </location>
</feature>
<evidence type="ECO:0000256" key="7">
    <source>
        <dbReference type="SAM" id="Phobius"/>
    </source>
</evidence>
<comment type="similarity">
    <text evidence="2">Belongs to the UPF0702 family.</text>
</comment>
<dbReference type="RefSeq" id="WP_195693101.1">
    <property type="nucleotide sequence ID" value="NZ_CP064760.1"/>
</dbReference>
<gene>
    <name evidence="10" type="ORF">IT882_02945</name>
</gene>
<accession>A0A7S8MXM3</accession>
<reference evidence="10 11" key="1">
    <citation type="submission" date="2020-11" db="EMBL/GenBank/DDBJ databases">
        <title>Amino acid is mineralized and recycled by bacteria in oceanic microbiome.</title>
        <authorList>
            <person name="Zheng L.Y."/>
        </authorList>
    </citation>
    <scope>NUCLEOTIDE SEQUENCE [LARGE SCALE GENOMIC DNA]</scope>
    <source>
        <strain evidence="10 11">A32-1</strain>
    </source>
</reference>
<sequence>MWFDSWSDIVRVLLVGIASYAFLIVSIRVSGKRTLAQLNAFDFIVTVALGSTLATILLTSDVAFVEGIVALSLLLLLQAVVAFAAAVSRRIRKLTTSAPTLVLWDGQMDEAALLRQRIARADVEQAIRQSGTGDLGTVAAVVLESNGKLSVISREHLGDASALGALRPSLT</sequence>
<dbReference type="PANTHER" id="PTHR34582:SF6">
    <property type="entry name" value="UPF0702 TRANSMEMBRANE PROTEIN YCAP"/>
    <property type="match status" value="1"/>
</dbReference>
<evidence type="ECO:0000313" key="10">
    <source>
        <dbReference type="EMBL" id="QPE05082.1"/>
    </source>
</evidence>
<keyword evidence="4 7" id="KW-0812">Transmembrane</keyword>
<dbReference type="Pfam" id="PF04239">
    <property type="entry name" value="DUF421"/>
    <property type="match status" value="1"/>
</dbReference>
<keyword evidence="11" id="KW-1185">Reference proteome</keyword>
<dbReference type="EMBL" id="CP064760">
    <property type="protein sequence ID" value="QPE05082.1"/>
    <property type="molecule type" value="Genomic_DNA"/>
</dbReference>
<evidence type="ECO:0000313" key="11">
    <source>
        <dbReference type="Proteomes" id="UP000594480"/>
    </source>
</evidence>
<dbReference type="InterPro" id="IPR048454">
    <property type="entry name" value="YetF_N"/>
</dbReference>
<dbReference type="PANTHER" id="PTHR34582">
    <property type="entry name" value="UPF0702 TRANSMEMBRANE PROTEIN YCAP"/>
    <property type="match status" value="1"/>
</dbReference>